<gene>
    <name evidence="2" type="ORF">C1SCF055_LOCUS32105</name>
</gene>
<accession>A0A9P1DBN7</accession>
<protein>
    <submittedName>
        <fullName evidence="4">Alpha-1,6-mannosyltransferase MNN10</fullName>
    </submittedName>
</protein>
<reference evidence="3" key="2">
    <citation type="submission" date="2024-04" db="EMBL/GenBank/DDBJ databases">
        <authorList>
            <person name="Chen Y."/>
            <person name="Shah S."/>
            <person name="Dougan E. K."/>
            <person name="Thang M."/>
            <person name="Chan C."/>
        </authorList>
    </citation>
    <scope>NUCLEOTIDE SEQUENCE [LARGE SCALE GENOMIC DNA]</scope>
</reference>
<dbReference type="EMBL" id="CAMXCT010003828">
    <property type="protein sequence ID" value="CAI4006465.1"/>
    <property type="molecule type" value="Genomic_DNA"/>
</dbReference>
<name>A0A9P1DBN7_9DINO</name>
<reference evidence="2" key="1">
    <citation type="submission" date="2022-10" db="EMBL/GenBank/DDBJ databases">
        <authorList>
            <person name="Chen Y."/>
            <person name="Dougan E. K."/>
            <person name="Chan C."/>
            <person name="Rhodes N."/>
            <person name="Thang M."/>
        </authorList>
    </citation>
    <scope>NUCLEOTIDE SEQUENCE</scope>
</reference>
<evidence type="ECO:0000313" key="5">
    <source>
        <dbReference type="Proteomes" id="UP001152797"/>
    </source>
</evidence>
<proteinExistence type="predicted"/>
<dbReference type="EMBL" id="CAMXCT030003828">
    <property type="protein sequence ID" value="CAL4793777.1"/>
    <property type="molecule type" value="Genomic_DNA"/>
</dbReference>
<organism evidence="2">
    <name type="scientific">Cladocopium goreaui</name>
    <dbReference type="NCBI Taxonomy" id="2562237"/>
    <lineage>
        <taxon>Eukaryota</taxon>
        <taxon>Sar</taxon>
        <taxon>Alveolata</taxon>
        <taxon>Dinophyceae</taxon>
        <taxon>Suessiales</taxon>
        <taxon>Symbiodiniaceae</taxon>
        <taxon>Cladocopium</taxon>
    </lineage>
</organism>
<evidence type="ECO:0000256" key="1">
    <source>
        <dbReference type="SAM" id="SignalP"/>
    </source>
</evidence>
<keyword evidence="1" id="KW-0732">Signal</keyword>
<dbReference type="EMBL" id="CAMXCT020003828">
    <property type="protein sequence ID" value="CAL1159840.1"/>
    <property type="molecule type" value="Genomic_DNA"/>
</dbReference>
<feature type="signal peptide" evidence="1">
    <location>
        <begin position="1"/>
        <end position="28"/>
    </location>
</feature>
<evidence type="ECO:0000313" key="4">
    <source>
        <dbReference type="EMBL" id="CAL4793777.1"/>
    </source>
</evidence>
<evidence type="ECO:0000313" key="3">
    <source>
        <dbReference type="EMBL" id="CAL1159840.1"/>
    </source>
</evidence>
<keyword evidence="5" id="KW-1185">Reference proteome</keyword>
<dbReference type="AlphaFoldDB" id="A0A9P1DBN7"/>
<comment type="caution">
    <text evidence="2">The sequence shown here is derived from an EMBL/GenBank/DDBJ whole genome shotgun (WGS) entry which is preliminary data.</text>
</comment>
<dbReference type="Proteomes" id="UP001152797">
    <property type="component" value="Unassembled WGS sequence"/>
</dbReference>
<evidence type="ECO:0000313" key="2">
    <source>
        <dbReference type="EMBL" id="CAI4006465.1"/>
    </source>
</evidence>
<sequence length="312" mass="36535">MLSPRKPWKRWKLSWFIVQFLAERSASAAQCDYSLVEISEECPSAYGFDWQLYHEQLYLARSAVFSGDRQQSQSAVLQLLDAVTRRFWFAFECPLAVASTYFSLAQNFAFQGRLRRALAFIHMGFIFIRDKGFNECTPWPVQGWDMLLAGRNLVAKVRELDDESVVPTPPEFRLPKHRVAIASICAYGETEPVRLIGCENHRTMARDGMVRKYDEIILRYANVQPFIPRVDDIVPKNIWERQMQRARELLRSIQVCDEEGRRQDLHRIVRRLCPFEVDEHARFRPMLPDPADDCTDSEWINANLLFLQLVWT</sequence>
<feature type="chain" id="PRO_5043271403" evidence="1">
    <location>
        <begin position="29"/>
        <end position="312"/>
    </location>
</feature>